<dbReference type="PANTHER" id="PTHR36986:SF1">
    <property type="entry name" value="UPF0643 PROTEIN PB2B2.08"/>
    <property type="match status" value="1"/>
</dbReference>
<evidence type="ECO:0000256" key="1">
    <source>
        <dbReference type="SAM" id="MobiDB-lite"/>
    </source>
</evidence>
<gene>
    <name evidence="2" type="ORF">G6011_09325</name>
</gene>
<sequence>MAVETTTTMIQAHDNRITVKTPLSPPEVTTVNVSVLPITPQKPALSTYLHSLHLLAPENITTDFDALRFEAAAHDQLVFHDNKQPLPHQPAGDSSAQPPTPDQQVDNTVPHSDQTSSSTHLISSPYNIPHHYLDLSSPHLTTPSRLLALALTALKPATHTYATAPYEQALNFASTISLLRDVTQREKHDWKETSFYVVVFRSQLKEGIDEEWLYRLDEESHREACESGGLLKYWFGKGDGERRNLATCFWHSREDAYKGGLGPWHRKARAAGRELYESIVFSTHRFTVTDGVEGYSFEEWKG</sequence>
<dbReference type="InterPro" id="IPR011008">
    <property type="entry name" value="Dimeric_a/b-barrel"/>
</dbReference>
<evidence type="ECO:0000313" key="3">
    <source>
        <dbReference type="Proteomes" id="UP001199106"/>
    </source>
</evidence>
<organism evidence="2 3">
    <name type="scientific">Alternaria panax</name>
    <dbReference type="NCBI Taxonomy" id="48097"/>
    <lineage>
        <taxon>Eukaryota</taxon>
        <taxon>Fungi</taxon>
        <taxon>Dikarya</taxon>
        <taxon>Ascomycota</taxon>
        <taxon>Pezizomycotina</taxon>
        <taxon>Dothideomycetes</taxon>
        <taxon>Pleosporomycetidae</taxon>
        <taxon>Pleosporales</taxon>
        <taxon>Pleosporineae</taxon>
        <taxon>Pleosporaceae</taxon>
        <taxon>Alternaria</taxon>
        <taxon>Alternaria sect. Panax</taxon>
    </lineage>
</organism>
<feature type="region of interest" description="Disordered" evidence="1">
    <location>
        <begin position="82"/>
        <end position="121"/>
    </location>
</feature>
<evidence type="ECO:0000313" key="2">
    <source>
        <dbReference type="EMBL" id="KAG9191237.1"/>
    </source>
</evidence>
<accession>A0AAD4IB41</accession>
<proteinExistence type="predicted"/>
<dbReference type="PANTHER" id="PTHR36986">
    <property type="entry name" value="UPF0643 PROTEIN PB2B2.08"/>
    <property type="match status" value="1"/>
</dbReference>
<dbReference type="SUPFAM" id="SSF54909">
    <property type="entry name" value="Dimeric alpha+beta barrel"/>
    <property type="match status" value="1"/>
</dbReference>
<reference evidence="2" key="1">
    <citation type="submission" date="2021-07" db="EMBL/GenBank/DDBJ databases">
        <title>Genome Resource of American Ginseng Black Spot Pathogen Alternaria panax.</title>
        <authorList>
            <person name="Qiu C."/>
            <person name="Wang W."/>
            <person name="Liu Z."/>
        </authorList>
    </citation>
    <scope>NUCLEOTIDE SEQUENCE</scope>
    <source>
        <strain evidence="2">BNCC115425</strain>
    </source>
</reference>
<protein>
    <submittedName>
        <fullName evidence="2">Uncharacterized protein</fullName>
    </submittedName>
</protein>
<dbReference type="Proteomes" id="UP001199106">
    <property type="component" value="Unassembled WGS sequence"/>
</dbReference>
<comment type="caution">
    <text evidence="2">The sequence shown here is derived from an EMBL/GenBank/DDBJ whole genome shotgun (WGS) entry which is preliminary data.</text>
</comment>
<name>A0AAD4IB41_9PLEO</name>
<keyword evidence="3" id="KW-1185">Reference proteome</keyword>
<dbReference type="AlphaFoldDB" id="A0AAD4IB41"/>
<feature type="compositionally biased region" description="Polar residues" evidence="1">
    <location>
        <begin position="92"/>
        <end position="121"/>
    </location>
</feature>
<dbReference type="EMBL" id="JAANER010000004">
    <property type="protein sequence ID" value="KAG9191237.1"/>
    <property type="molecule type" value="Genomic_DNA"/>
</dbReference>